<dbReference type="InterPro" id="IPR057394">
    <property type="entry name" value="PIGBOS1"/>
</dbReference>
<feature type="transmembrane region" description="Helical" evidence="2">
    <location>
        <begin position="6"/>
        <end position="26"/>
    </location>
</feature>
<name>A0AA39NIK8_ARMTA</name>
<organism evidence="3 4">
    <name type="scientific">Armillaria tabescens</name>
    <name type="common">Ringless honey mushroom</name>
    <name type="synonym">Agaricus tabescens</name>
    <dbReference type="NCBI Taxonomy" id="1929756"/>
    <lineage>
        <taxon>Eukaryota</taxon>
        <taxon>Fungi</taxon>
        <taxon>Dikarya</taxon>
        <taxon>Basidiomycota</taxon>
        <taxon>Agaricomycotina</taxon>
        <taxon>Agaricomycetes</taxon>
        <taxon>Agaricomycetidae</taxon>
        <taxon>Agaricales</taxon>
        <taxon>Marasmiineae</taxon>
        <taxon>Physalacriaceae</taxon>
        <taxon>Desarmillaria</taxon>
    </lineage>
</organism>
<evidence type="ECO:0000256" key="2">
    <source>
        <dbReference type="SAM" id="Phobius"/>
    </source>
</evidence>
<reference evidence="3" key="1">
    <citation type="submission" date="2023-06" db="EMBL/GenBank/DDBJ databases">
        <authorList>
            <consortium name="Lawrence Berkeley National Laboratory"/>
            <person name="Ahrendt S."/>
            <person name="Sahu N."/>
            <person name="Indic B."/>
            <person name="Wong-Bajracharya J."/>
            <person name="Merenyi Z."/>
            <person name="Ke H.-M."/>
            <person name="Monk M."/>
            <person name="Kocsube S."/>
            <person name="Drula E."/>
            <person name="Lipzen A."/>
            <person name="Balint B."/>
            <person name="Henrissat B."/>
            <person name="Andreopoulos B."/>
            <person name="Martin F.M."/>
            <person name="Harder C.B."/>
            <person name="Rigling D."/>
            <person name="Ford K.L."/>
            <person name="Foster G.D."/>
            <person name="Pangilinan J."/>
            <person name="Papanicolaou A."/>
            <person name="Barry K."/>
            <person name="LaButti K."/>
            <person name="Viragh M."/>
            <person name="Koriabine M."/>
            <person name="Yan M."/>
            <person name="Riley R."/>
            <person name="Champramary S."/>
            <person name="Plett K.L."/>
            <person name="Tsai I.J."/>
            <person name="Slot J."/>
            <person name="Sipos G."/>
            <person name="Plett J."/>
            <person name="Nagy L.G."/>
            <person name="Grigoriev I.V."/>
        </authorList>
    </citation>
    <scope>NUCLEOTIDE SEQUENCE</scope>
    <source>
        <strain evidence="3">CCBAS 213</strain>
    </source>
</reference>
<keyword evidence="4" id="KW-1185">Reference proteome</keyword>
<gene>
    <name evidence="3" type="ORF">EV420DRAFT_820985</name>
</gene>
<evidence type="ECO:0000313" key="3">
    <source>
        <dbReference type="EMBL" id="KAK0466299.1"/>
    </source>
</evidence>
<evidence type="ECO:0000256" key="1">
    <source>
        <dbReference type="SAM" id="MobiDB-lite"/>
    </source>
</evidence>
<dbReference type="AlphaFoldDB" id="A0AA39NIK8"/>
<sequence>MAPRSLNFVLTLGAAAVGVVSGMYIFEPLIKDAASQSHTKAKSFPDPVTVQVDAISDHKSATPSSNSEKQGDSKSK</sequence>
<comment type="caution">
    <text evidence="3">The sequence shown here is derived from an EMBL/GenBank/DDBJ whole genome shotgun (WGS) entry which is preliminary data.</text>
</comment>
<dbReference type="RefSeq" id="XP_060337126.1">
    <property type="nucleotide sequence ID" value="XM_060483603.1"/>
</dbReference>
<dbReference type="EMBL" id="JAUEPS010000004">
    <property type="protein sequence ID" value="KAK0466299.1"/>
    <property type="molecule type" value="Genomic_DNA"/>
</dbReference>
<keyword evidence="2" id="KW-0812">Transmembrane</keyword>
<keyword evidence="2" id="KW-1133">Transmembrane helix</keyword>
<dbReference type="GeneID" id="85367151"/>
<dbReference type="Pfam" id="PF23670">
    <property type="entry name" value="PIGBOS1"/>
    <property type="match status" value="1"/>
</dbReference>
<proteinExistence type="predicted"/>
<evidence type="ECO:0000313" key="4">
    <source>
        <dbReference type="Proteomes" id="UP001175211"/>
    </source>
</evidence>
<dbReference type="Proteomes" id="UP001175211">
    <property type="component" value="Unassembled WGS sequence"/>
</dbReference>
<keyword evidence="2" id="KW-0472">Membrane</keyword>
<feature type="region of interest" description="Disordered" evidence="1">
    <location>
        <begin position="52"/>
        <end position="76"/>
    </location>
</feature>
<accession>A0AA39NIK8</accession>
<protein>
    <submittedName>
        <fullName evidence="3">Uncharacterized protein</fullName>
    </submittedName>
</protein>